<accession>F7YVF0</accession>
<dbReference type="KEGG" id="tta:Theth_0358"/>
<dbReference type="OrthoDB" id="47639at2"/>
<dbReference type="HOGENOM" id="CLU_193807_0_0_0"/>
<dbReference type="PATRIC" id="fig|688269.3.peg.369"/>
<name>F7YVF0_9THEM</name>
<keyword evidence="2" id="KW-1185">Reference proteome</keyword>
<evidence type="ECO:0008006" key="3">
    <source>
        <dbReference type="Google" id="ProtNLM"/>
    </source>
</evidence>
<sequence>MLVQVVKGVFVNRDRVKAIIPIDEITAKNIKDVASYSNKMINLTYGAQARSALIIDSGHILILGEKPQKVRQKLFKKKDSGRR</sequence>
<dbReference type="eggNOG" id="COG2052">
    <property type="taxonomic scope" value="Bacteria"/>
</dbReference>
<proteinExistence type="predicted"/>
<protein>
    <recommendedName>
        <fullName evidence="3">DUF370 domain-containing protein</fullName>
    </recommendedName>
</protein>
<reference evidence="1 2" key="1">
    <citation type="submission" date="2010-11" db="EMBL/GenBank/DDBJ databases">
        <title>The complete genome of Thermotoga thermarum DSM 5069.</title>
        <authorList>
            <consortium name="US DOE Joint Genome Institute (JGI-PGF)"/>
            <person name="Lucas S."/>
            <person name="Copeland A."/>
            <person name="Lapidus A."/>
            <person name="Bruce D."/>
            <person name="Goodwin L."/>
            <person name="Pitluck S."/>
            <person name="Kyrpides N."/>
            <person name="Mavromatis K."/>
            <person name="Ivanova N."/>
            <person name="Zeytun A."/>
            <person name="Brettin T."/>
            <person name="Detter J.C."/>
            <person name="Tapia R."/>
            <person name="Han C."/>
            <person name="Land M."/>
            <person name="Hauser L."/>
            <person name="Markowitz V."/>
            <person name="Cheng J.-F."/>
            <person name="Hugenholtz P."/>
            <person name="Woyke T."/>
            <person name="Wu D."/>
            <person name="Spring S."/>
            <person name="Schroeder M."/>
            <person name="Brambilla E."/>
            <person name="Klenk H.-P."/>
            <person name="Eisen J.A."/>
        </authorList>
    </citation>
    <scope>NUCLEOTIDE SEQUENCE [LARGE SCALE GENOMIC DNA]</scope>
    <source>
        <strain evidence="1 2">DSM 5069</strain>
    </source>
</reference>
<dbReference type="InterPro" id="IPR007169">
    <property type="entry name" value="RemA-like"/>
</dbReference>
<evidence type="ECO:0000313" key="1">
    <source>
        <dbReference type="EMBL" id="AEH50453.1"/>
    </source>
</evidence>
<dbReference type="EMBL" id="CP002351">
    <property type="protein sequence ID" value="AEH50453.1"/>
    <property type="molecule type" value="Genomic_DNA"/>
</dbReference>
<evidence type="ECO:0000313" key="2">
    <source>
        <dbReference type="Proteomes" id="UP000006804"/>
    </source>
</evidence>
<dbReference type="RefSeq" id="WP_013931676.1">
    <property type="nucleotide sequence ID" value="NC_015707.1"/>
</dbReference>
<dbReference type="STRING" id="688269.Theth_0358"/>
<dbReference type="AlphaFoldDB" id="F7YVF0"/>
<gene>
    <name evidence="1" type="ORF">Theth_0358</name>
</gene>
<dbReference type="Proteomes" id="UP000006804">
    <property type="component" value="Chromosome"/>
</dbReference>
<dbReference type="Pfam" id="PF04025">
    <property type="entry name" value="RemA-like"/>
    <property type="match status" value="1"/>
</dbReference>
<organism evidence="1 2">
    <name type="scientific">Pseudothermotoga thermarum DSM 5069</name>
    <dbReference type="NCBI Taxonomy" id="688269"/>
    <lineage>
        <taxon>Bacteria</taxon>
        <taxon>Thermotogati</taxon>
        <taxon>Thermotogota</taxon>
        <taxon>Thermotogae</taxon>
        <taxon>Thermotogales</taxon>
        <taxon>Thermotogaceae</taxon>
        <taxon>Pseudothermotoga</taxon>
    </lineage>
</organism>